<accession>A0A8B6G940</accession>
<sequence>MDTGECVLHSNRFYSNEPPSGTGVYWKYFVATSATVTCPAEHTYYRQLKFCYSIHESDPIDFTQIKTFCSSRGGELAAVSSVEMNNYFKEFLAIRPHIRVCIAGEEQLDGSWELEDGTSMSYFNWYPGQPESGNQGCIVIKATSLGDMWMDASCAYSRSCVFVCEY</sequence>
<organism evidence="2 3">
    <name type="scientific">Mytilus galloprovincialis</name>
    <name type="common">Mediterranean mussel</name>
    <dbReference type="NCBI Taxonomy" id="29158"/>
    <lineage>
        <taxon>Eukaryota</taxon>
        <taxon>Metazoa</taxon>
        <taxon>Spiralia</taxon>
        <taxon>Lophotrochozoa</taxon>
        <taxon>Mollusca</taxon>
        <taxon>Bivalvia</taxon>
        <taxon>Autobranchia</taxon>
        <taxon>Pteriomorphia</taxon>
        <taxon>Mytilida</taxon>
        <taxon>Mytiloidea</taxon>
        <taxon>Mytilidae</taxon>
        <taxon>Mytilinae</taxon>
        <taxon>Mytilus</taxon>
    </lineage>
</organism>
<dbReference type="InterPro" id="IPR050801">
    <property type="entry name" value="Ca-Dep_Lectins_ImmuneDev"/>
</dbReference>
<name>A0A8B6G940_MYTGA</name>
<dbReference type="Proteomes" id="UP000596742">
    <property type="component" value="Unassembled WGS sequence"/>
</dbReference>
<dbReference type="SUPFAM" id="SSF56436">
    <property type="entry name" value="C-type lectin-like"/>
    <property type="match status" value="1"/>
</dbReference>
<keyword evidence="3" id="KW-1185">Reference proteome</keyword>
<dbReference type="InterPro" id="IPR001304">
    <property type="entry name" value="C-type_lectin-like"/>
</dbReference>
<protein>
    <recommendedName>
        <fullName evidence="1">C-type lectin domain-containing protein</fullName>
    </recommendedName>
</protein>
<dbReference type="Gene3D" id="3.10.100.10">
    <property type="entry name" value="Mannose-Binding Protein A, subunit A"/>
    <property type="match status" value="1"/>
</dbReference>
<evidence type="ECO:0000313" key="2">
    <source>
        <dbReference type="EMBL" id="VDI60647.1"/>
    </source>
</evidence>
<comment type="caution">
    <text evidence="2">The sequence shown here is derived from an EMBL/GenBank/DDBJ whole genome shotgun (WGS) entry which is preliminary data.</text>
</comment>
<evidence type="ECO:0000313" key="3">
    <source>
        <dbReference type="Proteomes" id="UP000596742"/>
    </source>
</evidence>
<dbReference type="PANTHER" id="PTHR22801:SF63">
    <property type="entry name" value="C-TYPE LECTIN DOMAIN-CONTAINING PROTEIN"/>
    <property type="match status" value="1"/>
</dbReference>
<proteinExistence type="predicted"/>
<dbReference type="PROSITE" id="PS50041">
    <property type="entry name" value="C_TYPE_LECTIN_2"/>
    <property type="match status" value="1"/>
</dbReference>
<dbReference type="CDD" id="cd00037">
    <property type="entry name" value="CLECT"/>
    <property type="match status" value="1"/>
</dbReference>
<gene>
    <name evidence="2" type="ORF">MGAL_10B091778</name>
</gene>
<dbReference type="InterPro" id="IPR016187">
    <property type="entry name" value="CTDL_fold"/>
</dbReference>
<dbReference type="PANTHER" id="PTHR22801">
    <property type="entry name" value="LITHOSTATHINE"/>
    <property type="match status" value="1"/>
</dbReference>
<feature type="domain" description="C-type lectin" evidence="1">
    <location>
        <begin position="51"/>
        <end position="154"/>
    </location>
</feature>
<dbReference type="SMART" id="SM00034">
    <property type="entry name" value="CLECT"/>
    <property type="match status" value="1"/>
</dbReference>
<dbReference type="OrthoDB" id="6158539at2759"/>
<dbReference type="EMBL" id="UYJE01008063">
    <property type="protein sequence ID" value="VDI60647.1"/>
    <property type="molecule type" value="Genomic_DNA"/>
</dbReference>
<dbReference type="InterPro" id="IPR016186">
    <property type="entry name" value="C-type_lectin-like/link_sf"/>
</dbReference>
<dbReference type="AlphaFoldDB" id="A0A8B6G940"/>
<reference evidence="2" key="1">
    <citation type="submission" date="2018-11" db="EMBL/GenBank/DDBJ databases">
        <authorList>
            <person name="Alioto T."/>
            <person name="Alioto T."/>
        </authorList>
    </citation>
    <scope>NUCLEOTIDE SEQUENCE</scope>
</reference>
<evidence type="ECO:0000259" key="1">
    <source>
        <dbReference type="PROSITE" id="PS50041"/>
    </source>
</evidence>
<dbReference type="Pfam" id="PF00059">
    <property type="entry name" value="Lectin_C"/>
    <property type="match status" value="1"/>
</dbReference>